<dbReference type="EMBL" id="KN838594">
    <property type="protein sequence ID" value="KIK02281.1"/>
    <property type="molecule type" value="Genomic_DNA"/>
</dbReference>
<dbReference type="AlphaFoldDB" id="A0A0C9X880"/>
<evidence type="ECO:0000313" key="2">
    <source>
        <dbReference type="EMBL" id="KIJ99407.1"/>
    </source>
</evidence>
<proteinExistence type="predicted"/>
<accession>A0A0C9X880</accession>
<dbReference type="EMBL" id="KN838648">
    <property type="protein sequence ID" value="KIJ99407.1"/>
    <property type="molecule type" value="Genomic_DNA"/>
</dbReference>
<reference evidence="5" key="2">
    <citation type="submission" date="2015-01" db="EMBL/GenBank/DDBJ databases">
        <title>Evolutionary Origins and Diversification of the Mycorrhizal Mutualists.</title>
        <authorList>
            <consortium name="DOE Joint Genome Institute"/>
            <consortium name="Mycorrhizal Genomics Consortium"/>
            <person name="Kohler A."/>
            <person name="Kuo A."/>
            <person name="Nagy L.G."/>
            <person name="Floudas D."/>
            <person name="Copeland A."/>
            <person name="Barry K.W."/>
            <person name="Cichocki N."/>
            <person name="Veneault-Fourrey C."/>
            <person name="LaButti K."/>
            <person name="Lindquist E.A."/>
            <person name="Lipzen A."/>
            <person name="Lundell T."/>
            <person name="Morin E."/>
            <person name="Murat C."/>
            <person name="Riley R."/>
            <person name="Ohm R."/>
            <person name="Sun H."/>
            <person name="Tunlid A."/>
            <person name="Henrissat B."/>
            <person name="Grigoriev I.V."/>
            <person name="Hibbett D.S."/>
            <person name="Martin F."/>
        </authorList>
    </citation>
    <scope>NUCLEOTIDE SEQUENCE [LARGE SCALE GENOMIC DNA]</scope>
    <source>
        <strain evidence="5">LaAM-08-1</strain>
    </source>
</reference>
<sequence length="64" mass="7735">MTLQDFLPKLMRELNRYFRPIQKDAMIGNMKGHPNFHISLAHLSQVKKRQLQQCDQNEGKRWLR</sequence>
<evidence type="ECO:0000313" key="5">
    <source>
        <dbReference type="Proteomes" id="UP000054477"/>
    </source>
</evidence>
<dbReference type="EMBL" id="KN838552">
    <property type="protein sequence ID" value="KIK06645.1"/>
    <property type="molecule type" value="Genomic_DNA"/>
</dbReference>
<reference evidence="1 5" key="1">
    <citation type="submission" date="2014-04" db="EMBL/GenBank/DDBJ databases">
        <authorList>
            <consortium name="DOE Joint Genome Institute"/>
            <person name="Kuo A."/>
            <person name="Kohler A."/>
            <person name="Nagy L.G."/>
            <person name="Floudas D."/>
            <person name="Copeland A."/>
            <person name="Barry K.W."/>
            <person name="Cichocki N."/>
            <person name="Veneault-Fourrey C."/>
            <person name="LaButti K."/>
            <person name="Lindquist E.A."/>
            <person name="Lipzen A."/>
            <person name="Lundell T."/>
            <person name="Morin E."/>
            <person name="Murat C."/>
            <person name="Sun H."/>
            <person name="Tunlid A."/>
            <person name="Henrissat B."/>
            <person name="Grigoriev I.V."/>
            <person name="Hibbett D.S."/>
            <person name="Martin F."/>
            <person name="Nordberg H.P."/>
            <person name="Cantor M.N."/>
            <person name="Hua S.X."/>
        </authorList>
    </citation>
    <scope>NUCLEOTIDE SEQUENCE [LARGE SCALE GENOMIC DNA]</scope>
    <source>
        <strain evidence="1 5">LaAM-08-1</strain>
    </source>
</reference>
<evidence type="ECO:0000313" key="1">
    <source>
        <dbReference type="EMBL" id="KIJ92522.1"/>
    </source>
</evidence>
<evidence type="ECO:0000313" key="4">
    <source>
        <dbReference type="EMBL" id="KIK06645.1"/>
    </source>
</evidence>
<dbReference type="Proteomes" id="UP000054477">
    <property type="component" value="Unassembled WGS sequence"/>
</dbReference>
<dbReference type="HOGENOM" id="CLU_2867996_0_0_1"/>
<gene>
    <name evidence="4" type="ORF">K443DRAFT_674307</name>
    <name evidence="3" type="ORF">K443DRAFT_677678</name>
    <name evidence="2" type="ORF">K443DRAFT_680022</name>
    <name evidence="1" type="ORF">K443DRAFT_685211</name>
</gene>
<reference evidence="1" key="3">
    <citation type="submission" date="2015-02" db="EMBL/GenBank/DDBJ databases">
        <title>Evolutionary Origins and Diversification of the Mycorrhizal Mutualists.</title>
        <authorList>
            <consortium name="DOE Joint Genome Institute"/>
            <consortium name="Mycorrhizal Genomics Consortium"/>
            <person name="Kohler A."/>
            <person name="Kuo A."/>
            <person name="Nagy L.G."/>
            <person name="Floudas D."/>
            <person name="Copeland A."/>
            <person name="Barry K.W."/>
            <person name="Cichocki N."/>
            <person name="Veneault-Fourrey C."/>
            <person name="LaButti K."/>
            <person name="Lindquist E.A."/>
            <person name="Lipzen A."/>
            <person name="Lundell T."/>
            <person name="Morin E."/>
            <person name="Murat C."/>
            <person name="Riley R."/>
            <person name="Ohm R."/>
            <person name="Sun H."/>
            <person name="Tunlid A."/>
            <person name="Henrissat B."/>
            <person name="Grigoriev I.V."/>
            <person name="Hibbett D.S."/>
            <person name="Martin F."/>
        </authorList>
    </citation>
    <scope>NUCLEOTIDE SEQUENCE</scope>
    <source>
        <strain evidence="1 5">LaAM-08-1</strain>
    </source>
</reference>
<name>A0A0C9X880_9AGAR</name>
<keyword evidence="5" id="KW-1185">Reference proteome</keyword>
<evidence type="ECO:0000313" key="3">
    <source>
        <dbReference type="EMBL" id="KIK02281.1"/>
    </source>
</evidence>
<organism evidence="1 5">
    <name type="scientific">Laccaria amethystina LaAM-08-1</name>
    <dbReference type="NCBI Taxonomy" id="1095629"/>
    <lineage>
        <taxon>Eukaryota</taxon>
        <taxon>Fungi</taxon>
        <taxon>Dikarya</taxon>
        <taxon>Basidiomycota</taxon>
        <taxon>Agaricomycotina</taxon>
        <taxon>Agaricomycetes</taxon>
        <taxon>Agaricomycetidae</taxon>
        <taxon>Agaricales</taxon>
        <taxon>Agaricineae</taxon>
        <taxon>Hydnangiaceae</taxon>
        <taxon>Laccaria</taxon>
    </lineage>
</organism>
<protein>
    <submittedName>
        <fullName evidence="1">Uncharacterized protein</fullName>
    </submittedName>
</protein>
<dbReference type="EMBL" id="KN838904">
    <property type="protein sequence ID" value="KIJ92522.1"/>
    <property type="molecule type" value="Genomic_DNA"/>
</dbReference>